<protein>
    <submittedName>
        <fullName evidence="1">Uncharacterized protein</fullName>
    </submittedName>
</protein>
<geneLocation type="plasmid" evidence="1 2">
    <name>pQBR103</name>
</geneLocation>
<proteinExistence type="predicted"/>
<reference evidence="1 2" key="1">
    <citation type="journal article" date="2007" name="ISME J.">
        <title>Sequence-based analysis of pQBR103; a representative of a unique, transfer-proficient mega plasmid resident in the microbial community of sugar beet.</title>
        <authorList>
            <person name="Tett A."/>
            <person name="Spiers A.J."/>
            <person name="Crossman L.C."/>
            <person name="Ager D."/>
            <person name="Ciric L."/>
            <person name="Dow J.M."/>
            <person name="Fry J.C."/>
            <person name="Harris D."/>
            <person name="Lilley A."/>
            <person name="Oliver A."/>
            <person name="Parkhill J."/>
            <person name="Quail M.A."/>
            <person name="Rainey P.B."/>
            <person name="Saunders N.J."/>
            <person name="Seeger K."/>
            <person name="Snyder L.A.S."/>
            <person name="Squares R."/>
            <person name="Thomas C.M."/>
            <person name="Turner S.L."/>
            <person name="Zhang X.-X."/>
            <person name="Field D."/>
            <person name="Bailey M.J."/>
        </authorList>
    </citation>
    <scope>NUCLEOTIDE SEQUENCE [LARGE SCALE GENOMIC DNA]</scope>
    <source>
        <strain evidence="1 2">SBW25</strain>
    </source>
</reference>
<dbReference type="AlphaFoldDB" id="A4V7D3"/>
<dbReference type="EMBL" id="AM235768">
    <property type="protein sequence ID" value="CAM96195.1"/>
    <property type="molecule type" value="Genomic_DNA"/>
</dbReference>
<evidence type="ECO:0000313" key="1">
    <source>
        <dbReference type="EMBL" id="CAM96195.1"/>
    </source>
</evidence>
<gene>
    <name evidence="1" type="ordered locus">pQBR0163</name>
</gene>
<keyword evidence="1" id="KW-0614">Plasmid</keyword>
<sequence>MMAAKAAPIYCRSPPRRADDQQRFPSKLGFAYAITDACLTAHTWTTGLYACGCRIAKAQHPVHPLLALPILRLIVARHFDFIASSVIDRAHSTEQLGQLGTQGIALGGYLINCLKQAKNLVGVCVLIVIIESIAQRIIIVAGCADSEGKPLEFLQIFS</sequence>
<evidence type="ECO:0000313" key="2">
    <source>
        <dbReference type="Proteomes" id="UP000002332"/>
    </source>
</evidence>
<name>A4V7D3_PSEFS</name>
<dbReference type="Proteomes" id="UP000002332">
    <property type="component" value="Plasmid pQBR103"/>
</dbReference>
<accession>A4V7D3</accession>
<organism evidence="1 2">
    <name type="scientific">Pseudomonas fluorescens (strain SBW25)</name>
    <dbReference type="NCBI Taxonomy" id="216595"/>
    <lineage>
        <taxon>Bacteria</taxon>
        <taxon>Pseudomonadati</taxon>
        <taxon>Pseudomonadota</taxon>
        <taxon>Gammaproteobacteria</taxon>
        <taxon>Pseudomonadales</taxon>
        <taxon>Pseudomonadaceae</taxon>
        <taxon>Pseudomonas</taxon>
    </lineage>
</organism>
<dbReference type="PATRIC" id="fig|216595.4.peg.105"/>